<dbReference type="EMBL" id="BMAO01007689">
    <property type="protein sequence ID" value="GFR17827.1"/>
    <property type="molecule type" value="Genomic_DNA"/>
</dbReference>
<accession>A0A8X6LRB4</accession>
<name>A0A8X6LRB4_TRICU</name>
<keyword evidence="2" id="KW-0732">Signal</keyword>
<organism evidence="3 4">
    <name type="scientific">Trichonephila clavata</name>
    <name type="common">Joro spider</name>
    <name type="synonym">Nephila clavata</name>
    <dbReference type="NCBI Taxonomy" id="2740835"/>
    <lineage>
        <taxon>Eukaryota</taxon>
        <taxon>Metazoa</taxon>
        <taxon>Ecdysozoa</taxon>
        <taxon>Arthropoda</taxon>
        <taxon>Chelicerata</taxon>
        <taxon>Arachnida</taxon>
        <taxon>Araneae</taxon>
        <taxon>Araneomorphae</taxon>
        <taxon>Entelegynae</taxon>
        <taxon>Araneoidea</taxon>
        <taxon>Nephilidae</taxon>
        <taxon>Trichonephila</taxon>
    </lineage>
</organism>
<comment type="caution">
    <text evidence="3">The sequence shown here is derived from an EMBL/GenBank/DDBJ whole genome shotgun (WGS) entry which is preliminary data.</text>
</comment>
<keyword evidence="4" id="KW-1185">Reference proteome</keyword>
<keyword evidence="1" id="KW-1133">Transmembrane helix</keyword>
<feature type="chain" id="PRO_5036451434" evidence="2">
    <location>
        <begin position="18"/>
        <end position="289"/>
    </location>
</feature>
<dbReference type="OrthoDB" id="6455113at2759"/>
<sequence length="289" mass="33614">MFIISLTFMSLLLKVQCRTFDYAVLAADSSTQSEEFCLYVEPTISFPKQKSESKSYILRNNEEVNWCIDSNKTNCVNEVLLLPADNCSISTQVDNFLHMSGEVIVFVSEDPLDPLDFEETKYLNKTGIPTVKISEHSAKMLKEMGRTVRIKLFKPDGLGLGYFYPILWLLSVFAVVLISHWSGFNIYKRLEQELHLKPFNIFKDKEYIILFLRIVVYVLMLVVYSLHVSYHFKATILDVLSIMSSSMPLFLCLDFLTGSLKHYLKKWLLHEFRNQWNSLTCNWVKILKN</sequence>
<reference evidence="3" key="1">
    <citation type="submission" date="2020-07" db="EMBL/GenBank/DDBJ databases">
        <title>Multicomponent nature underlies the extraordinary mechanical properties of spider dragline silk.</title>
        <authorList>
            <person name="Kono N."/>
            <person name="Nakamura H."/>
            <person name="Mori M."/>
            <person name="Yoshida Y."/>
            <person name="Ohtoshi R."/>
            <person name="Malay A.D."/>
            <person name="Moran D.A.P."/>
            <person name="Tomita M."/>
            <person name="Numata K."/>
            <person name="Arakawa K."/>
        </authorList>
    </citation>
    <scope>NUCLEOTIDE SEQUENCE</scope>
</reference>
<dbReference type="Proteomes" id="UP000887116">
    <property type="component" value="Unassembled WGS sequence"/>
</dbReference>
<proteinExistence type="predicted"/>
<feature type="transmembrane region" description="Helical" evidence="1">
    <location>
        <begin position="236"/>
        <end position="256"/>
    </location>
</feature>
<keyword evidence="1" id="KW-0472">Membrane</keyword>
<evidence type="ECO:0000256" key="1">
    <source>
        <dbReference type="SAM" id="Phobius"/>
    </source>
</evidence>
<evidence type="ECO:0000313" key="3">
    <source>
        <dbReference type="EMBL" id="GFR17827.1"/>
    </source>
</evidence>
<keyword evidence="1" id="KW-0812">Transmembrane</keyword>
<feature type="transmembrane region" description="Helical" evidence="1">
    <location>
        <begin position="162"/>
        <end position="187"/>
    </location>
</feature>
<evidence type="ECO:0000313" key="4">
    <source>
        <dbReference type="Proteomes" id="UP000887116"/>
    </source>
</evidence>
<feature type="signal peptide" evidence="2">
    <location>
        <begin position="1"/>
        <end position="17"/>
    </location>
</feature>
<evidence type="ECO:0000256" key="2">
    <source>
        <dbReference type="SAM" id="SignalP"/>
    </source>
</evidence>
<feature type="transmembrane region" description="Helical" evidence="1">
    <location>
        <begin position="207"/>
        <end position="230"/>
    </location>
</feature>
<dbReference type="AlphaFoldDB" id="A0A8X6LRB4"/>
<gene>
    <name evidence="3" type="primary">Sppl2b_3</name>
    <name evidence="3" type="ORF">TNCT_518851</name>
</gene>
<protein>
    <submittedName>
        <fullName evidence="3">Signal peptide peptidase-like 2B</fullName>
    </submittedName>
</protein>